<dbReference type="AlphaFoldDB" id="A0A2S2NKJ6"/>
<dbReference type="EMBL" id="GGMR01005076">
    <property type="protein sequence ID" value="MBY17695.1"/>
    <property type="molecule type" value="Transcribed_RNA"/>
</dbReference>
<accession>A0A2S2NKJ6</accession>
<proteinExistence type="predicted"/>
<name>A0A2S2NKJ6_SCHGA</name>
<protein>
    <submittedName>
        <fullName evidence="1">Uncharacterized protein</fullName>
    </submittedName>
</protein>
<sequence length="116" mass="13068">MCLALKEADSAPVPDKCPSIDKADWLICLLQTKYENVIKSYGTTDKDRRNVNGRIKNNDVAVLWSLENNVVESANKDEEEKPVPNRYLIKKQAQIMVDSKSKKKGIKTSKGTTQKT</sequence>
<gene>
    <name evidence="1" type="ORF">g.44028</name>
</gene>
<organism evidence="1">
    <name type="scientific">Schizaphis graminum</name>
    <name type="common">Green bug aphid</name>
    <dbReference type="NCBI Taxonomy" id="13262"/>
    <lineage>
        <taxon>Eukaryota</taxon>
        <taxon>Metazoa</taxon>
        <taxon>Ecdysozoa</taxon>
        <taxon>Arthropoda</taxon>
        <taxon>Hexapoda</taxon>
        <taxon>Insecta</taxon>
        <taxon>Pterygota</taxon>
        <taxon>Neoptera</taxon>
        <taxon>Paraneoptera</taxon>
        <taxon>Hemiptera</taxon>
        <taxon>Sternorrhyncha</taxon>
        <taxon>Aphidomorpha</taxon>
        <taxon>Aphidoidea</taxon>
        <taxon>Aphididae</taxon>
        <taxon>Aphidini</taxon>
        <taxon>Schizaphis</taxon>
    </lineage>
</organism>
<reference evidence="1" key="1">
    <citation type="submission" date="2018-04" db="EMBL/GenBank/DDBJ databases">
        <title>Transcriptome of Schizaphis graminum biotype I.</title>
        <authorList>
            <person name="Scully E.D."/>
            <person name="Geib S.M."/>
            <person name="Palmer N.A."/>
            <person name="Koch K."/>
            <person name="Bradshaw J."/>
            <person name="Heng-Moss T."/>
            <person name="Sarath G."/>
        </authorList>
    </citation>
    <scope>NUCLEOTIDE SEQUENCE</scope>
</reference>
<evidence type="ECO:0000313" key="1">
    <source>
        <dbReference type="EMBL" id="MBY17695.1"/>
    </source>
</evidence>